<dbReference type="CDD" id="cd00075">
    <property type="entry name" value="HATPase"/>
    <property type="match status" value="1"/>
</dbReference>
<dbReference type="InterPro" id="IPR003594">
    <property type="entry name" value="HATPase_dom"/>
</dbReference>
<evidence type="ECO:0000259" key="14">
    <source>
        <dbReference type="PROSITE" id="PS50109"/>
    </source>
</evidence>
<keyword evidence="11" id="KW-0902">Two-component regulatory system</keyword>
<keyword evidence="16" id="KW-1185">Reference proteome</keyword>
<proteinExistence type="predicted"/>
<dbReference type="SMART" id="SM00387">
    <property type="entry name" value="HATPase_c"/>
    <property type="match status" value="1"/>
</dbReference>
<dbReference type="InterPro" id="IPR036890">
    <property type="entry name" value="HATPase_C_sf"/>
</dbReference>
<keyword evidence="5" id="KW-0808">Transferase</keyword>
<sequence length="485" mass="53301">MKIPDMHSFTRQDILAFSLPWVVPLIATAVVLSLLPVLPIANLVMVYLAGVLLTAVTTRIRPALVCAVLSFLAFNFFFTEPRFSLRMLHHEDILTGALMVLIALVTGHAAARLNEKVNALRDSERWNELQMGCARELSGCIDGAAVVLCMREQLAECLGWHARINPAEVSGRLRGHPREANWQEDEAGINVIFADQTGAVSDSIRLSAMQRVSDWHRSRLDVLVSLGSLAWARVQLADSLKQETLDKEREQLRSALLSSVSHDLRTPLATMIGSVTSLIDLADALSEAQRAELLANTLTEAQRLDRYIQKLLDMTRLGHGELSLDRDWVGVDDIVSVVIKRISPLLGSVHLHTDVPDGLPLLNVHAALIEQALFNVLENALRFSPPDGEVWLEACHEGEWVYLRVRDSGPGIVPEKREQIFDMFHTFSHGDQYAAGTGLGLAICRSILAAHGGQVTALETEPGHGALLQLALPVTLPEERGEGSE</sequence>
<dbReference type="RefSeq" id="WP_092389183.1">
    <property type="nucleotide sequence ID" value="NZ_LT629787.1"/>
</dbReference>
<dbReference type="SUPFAM" id="SSF47384">
    <property type="entry name" value="Homodimeric domain of signal transducing histidine kinase"/>
    <property type="match status" value="1"/>
</dbReference>
<keyword evidence="10 13" id="KW-1133">Transmembrane helix</keyword>
<name>A0A1H2HWX3_9GAMM</name>
<gene>
    <name evidence="15" type="ORF">SAMN05216210_3378</name>
</gene>
<evidence type="ECO:0000256" key="8">
    <source>
        <dbReference type="ARBA" id="ARBA00022777"/>
    </source>
</evidence>
<dbReference type="InterPro" id="IPR025201">
    <property type="entry name" value="KdpD_TM"/>
</dbReference>
<dbReference type="SMART" id="SM00388">
    <property type="entry name" value="HisKA"/>
    <property type="match status" value="1"/>
</dbReference>
<dbReference type="PANTHER" id="PTHR45569:SF1">
    <property type="entry name" value="SENSOR PROTEIN KDPD"/>
    <property type="match status" value="1"/>
</dbReference>
<dbReference type="GO" id="GO:0005524">
    <property type="term" value="F:ATP binding"/>
    <property type="evidence" value="ECO:0007669"/>
    <property type="project" value="UniProtKB-KW"/>
</dbReference>
<dbReference type="GO" id="GO:0005886">
    <property type="term" value="C:plasma membrane"/>
    <property type="evidence" value="ECO:0007669"/>
    <property type="project" value="TreeGrafter"/>
</dbReference>
<dbReference type="PROSITE" id="PS50109">
    <property type="entry name" value="HIS_KIN"/>
    <property type="match status" value="1"/>
</dbReference>
<dbReference type="OrthoDB" id="9806130at2"/>
<dbReference type="EMBL" id="LT629787">
    <property type="protein sequence ID" value="SDU36390.1"/>
    <property type="molecule type" value="Genomic_DNA"/>
</dbReference>
<evidence type="ECO:0000256" key="11">
    <source>
        <dbReference type="ARBA" id="ARBA00023012"/>
    </source>
</evidence>
<evidence type="ECO:0000256" key="2">
    <source>
        <dbReference type="ARBA" id="ARBA00004141"/>
    </source>
</evidence>
<evidence type="ECO:0000256" key="10">
    <source>
        <dbReference type="ARBA" id="ARBA00022989"/>
    </source>
</evidence>
<comment type="subcellular location">
    <subcellularLocation>
        <location evidence="2">Membrane</location>
        <topology evidence="2">Multi-pass membrane protein</topology>
    </subcellularLocation>
</comment>
<evidence type="ECO:0000313" key="16">
    <source>
        <dbReference type="Proteomes" id="UP000243924"/>
    </source>
</evidence>
<dbReference type="InterPro" id="IPR003661">
    <property type="entry name" value="HisK_dim/P_dom"/>
</dbReference>
<evidence type="ECO:0000256" key="7">
    <source>
        <dbReference type="ARBA" id="ARBA00022741"/>
    </source>
</evidence>
<keyword evidence="8 15" id="KW-0418">Kinase</keyword>
<evidence type="ECO:0000256" key="6">
    <source>
        <dbReference type="ARBA" id="ARBA00022692"/>
    </source>
</evidence>
<keyword evidence="12 13" id="KW-0472">Membrane</keyword>
<dbReference type="GO" id="GO:0000155">
    <property type="term" value="F:phosphorelay sensor kinase activity"/>
    <property type="evidence" value="ECO:0007669"/>
    <property type="project" value="InterPro"/>
</dbReference>
<evidence type="ECO:0000256" key="4">
    <source>
        <dbReference type="ARBA" id="ARBA00022553"/>
    </source>
</evidence>
<comment type="catalytic activity">
    <reaction evidence="1">
        <text>ATP + protein L-histidine = ADP + protein N-phospho-L-histidine.</text>
        <dbReference type="EC" id="2.7.13.3"/>
    </reaction>
</comment>
<dbReference type="Pfam" id="PF13493">
    <property type="entry name" value="DUF4118"/>
    <property type="match status" value="1"/>
</dbReference>
<dbReference type="CDD" id="cd00082">
    <property type="entry name" value="HisKA"/>
    <property type="match status" value="1"/>
</dbReference>
<keyword evidence="6 13" id="KW-0812">Transmembrane</keyword>
<dbReference type="Gene3D" id="1.20.120.620">
    <property type="entry name" value="Backbone structure of the membrane domain of e. Coli histidine kinase receptor kdpd"/>
    <property type="match status" value="1"/>
</dbReference>
<keyword evidence="7" id="KW-0547">Nucleotide-binding</keyword>
<keyword evidence="9" id="KW-0067">ATP-binding</keyword>
<feature type="transmembrane region" description="Helical" evidence="13">
    <location>
        <begin position="91"/>
        <end position="111"/>
    </location>
</feature>
<dbReference type="PRINTS" id="PR00344">
    <property type="entry name" value="BCTRLSENSOR"/>
</dbReference>
<feature type="transmembrane region" description="Helical" evidence="13">
    <location>
        <begin position="60"/>
        <end position="79"/>
    </location>
</feature>
<dbReference type="InterPro" id="IPR004358">
    <property type="entry name" value="Sig_transdc_His_kin-like_C"/>
</dbReference>
<dbReference type="AlphaFoldDB" id="A0A1H2HWX3"/>
<evidence type="ECO:0000256" key="12">
    <source>
        <dbReference type="ARBA" id="ARBA00023136"/>
    </source>
</evidence>
<dbReference type="Pfam" id="PF02518">
    <property type="entry name" value="HATPase_c"/>
    <property type="match status" value="1"/>
</dbReference>
<reference evidence="16" key="1">
    <citation type="submission" date="2016-10" db="EMBL/GenBank/DDBJ databases">
        <authorList>
            <person name="Varghese N."/>
            <person name="Submissions S."/>
        </authorList>
    </citation>
    <scope>NUCLEOTIDE SEQUENCE [LARGE SCALE GENOMIC DNA]</scope>
    <source>
        <strain evidence="16">CECT 8338</strain>
    </source>
</reference>
<dbReference type="STRING" id="1434072.SAMN05216210_3378"/>
<feature type="domain" description="Histidine kinase" evidence="14">
    <location>
        <begin position="259"/>
        <end position="476"/>
    </location>
</feature>
<dbReference type="Proteomes" id="UP000243924">
    <property type="component" value="Chromosome I"/>
</dbReference>
<dbReference type="PANTHER" id="PTHR45569">
    <property type="entry name" value="SENSOR PROTEIN KDPD"/>
    <property type="match status" value="1"/>
</dbReference>
<dbReference type="Gene3D" id="3.30.565.10">
    <property type="entry name" value="Histidine kinase-like ATPase, C-terminal domain"/>
    <property type="match status" value="1"/>
</dbReference>
<evidence type="ECO:0000256" key="9">
    <source>
        <dbReference type="ARBA" id="ARBA00022840"/>
    </source>
</evidence>
<organism evidence="15 16">
    <name type="scientific">Halopseudomonas salegens</name>
    <dbReference type="NCBI Taxonomy" id="1434072"/>
    <lineage>
        <taxon>Bacteria</taxon>
        <taxon>Pseudomonadati</taxon>
        <taxon>Pseudomonadota</taxon>
        <taxon>Gammaproteobacteria</taxon>
        <taxon>Pseudomonadales</taxon>
        <taxon>Pseudomonadaceae</taxon>
        <taxon>Halopseudomonas</taxon>
    </lineage>
</organism>
<dbReference type="InterPro" id="IPR052023">
    <property type="entry name" value="Histidine_kinase_KdpD"/>
</dbReference>
<dbReference type="InterPro" id="IPR038318">
    <property type="entry name" value="KdpD_sf"/>
</dbReference>
<dbReference type="InterPro" id="IPR036097">
    <property type="entry name" value="HisK_dim/P_sf"/>
</dbReference>
<evidence type="ECO:0000256" key="1">
    <source>
        <dbReference type="ARBA" id="ARBA00000085"/>
    </source>
</evidence>
<evidence type="ECO:0000256" key="5">
    <source>
        <dbReference type="ARBA" id="ARBA00022679"/>
    </source>
</evidence>
<feature type="transmembrane region" description="Helical" evidence="13">
    <location>
        <begin position="21"/>
        <end position="48"/>
    </location>
</feature>
<evidence type="ECO:0000313" key="15">
    <source>
        <dbReference type="EMBL" id="SDU36390.1"/>
    </source>
</evidence>
<protein>
    <recommendedName>
        <fullName evidence="3">histidine kinase</fullName>
        <ecNumber evidence="3">2.7.13.3</ecNumber>
    </recommendedName>
</protein>
<accession>A0A1H2HWX3</accession>
<dbReference type="SUPFAM" id="SSF55874">
    <property type="entry name" value="ATPase domain of HSP90 chaperone/DNA topoisomerase II/histidine kinase"/>
    <property type="match status" value="1"/>
</dbReference>
<dbReference type="InterPro" id="IPR005467">
    <property type="entry name" value="His_kinase_dom"/>
</dbReference>
<evidence type="ECO:0000256" key="13">
    <source>
        <dbReference type="SAM" id="Phobius"/>
    </source>
</evidence>
<dbReference type="EC" id="2.7.13.3" evidence="3"/>
<keyword evidence="4" id="KW-0597">Phosphoprotein</keyword>
<dbReference type="Pfam" id="PF00512">
    <property type="entry name" value="HisKA"/>
    <property type="match status" value="1"/>
</dbReference>
<dbReference type="Gene3D" id="1.10.287.130">
    <property type="match status" value="1"/>
</dbReference>
<evidence type="ECO:0000256" key="3">
    <source>
        <dbReference type="ARBA" id="ARBA00012438"/>
    </source>
</evidence>